<evidence type="ECO:0000256" key="4">
    <source>
        <dbReference type="ARBA" id="ARBA00022729"/>
    </source>
</evidence>
<dbReference type="EMBL" id="BLKM01000121">
    <property type="protein sequence ID" value="GFG29271.1"/>
    <property type="molecule type" value="Genomic_DNA"/>
</dbReference>
<dbReference type="PANTHER" id="PTHR23019">
    <property type="entry name" value="NUCLEAR PORE MEMBRANE GLYCOPROTEIN GP210-RELATED"/>
    <property type="match status" value="1"/>
</dbReference>
<dbReference type="Pfam" id="PF22957">
    <property type="entry name" value="NUP210_Ig"/>
    <property type="match status" value="1"/>
</dbReference>
<dbReference type="Pfam" id="PF22962">
    <property type="entry name" value="Ig_NUP210_7th"/>
    <property type="match status" value="1"/>
</dbReference>
<dbReference type="Gene3D" id="2.60.40.1080">
    <property type="match status" value="1"/>
</dbReference>
<feature type="domain" description="BIG2" evidence="10">
    <location>
        <begin position="417"/>
        <end position="495"/>
    </location>
</feature>
<dbReference type="InterPro" id="IPR008964">
    <property type="entry name" value="Invasin/intimin_cell_adhesion"/>
</dbReference>
<dbReference type="Pfam" id="PF22959">
    <property type="entry name" value="Ig_NUP210_15th"/>
    <property type="match status" value="1"/>
</dbReference>
<dbReference type="InterPro" id="IPR056899">
    <property type="entry name" value="Ig_NUP210_9th"/>
</dbReference>
<dbReference type="SMART" id="SM00635">
    <property type="entry name" value="BID_2"/>
    <property type="match status" value="2"/>
</dbReference>
<evidence type="ECO:0000256" key="9">
    <source>
        <dbReference type="SAM" id="Phobius"/>
    </source>
</evidence>
<sequence length="1909" mass="210503">MCISSITKTVAEVTFLAAAPYWNSSQPIGGSTSRIDLIQLIAPEHDDEGRGCSASIIVSAISKERTRNTAIVFAEDHLSGFILRCDVIVDVISALDLVTTTRELYMEEAPEAFEVRAYDDQGNEFSTLEGVEFQWSLSNWNSHQESGISNGSNVLQLITFRDSPYETPPTVQAFDNIGKHGHIVLLEGVKTGTAKVSVRLPHAEYQHVPAIEMQLMVVANLIIDPGDIYLLEGDSVQYRILQVHDGRLEEITLPSQQYYLELQDTSVAVIDESTAVVMALKKGKTRVLLHDRNVDEREAGIRLPSATLTVSDPYYLTLAILPHRNWIVMVNEHYEIVVEVYDSGDHKFHVGDGVQVSASIPEQYFQVEYSTANNTHHYGQPVKVGTAQVNAALEGVRDSSGILHPTPRISAVNDIFIYNQISVHPSEVALPWDPIVQPKYEVAVKASGGDGNFIWSSYNTTVAVVTQTGSVRTQALGQAEISAAMTRNHYNRALASVYVLPASHLQIVEYLLEAEIGTPIYLHVAVFADRPDGQLHSAKTRIPFAHCDDLPLIIKTSNDNFERSYLEGIPVGISCTTVAIIGHTVGTSKVSVLYIYNGQTMVDHALIGAYRSLAIMHPVSGETVLAVGTSREVMFSGGPRPWIGRFSEHVHQITIEGDKQVIEIEELNTKTSDYPDVYIYRVLCRELGEVDVTLHVTNKPPVAHCKKSVSTATLKVRCAKPRYVSLTSELKTSDMSFCPLGLNLEKLVTQSYKPVELLVTVKDEDGRAFDNITSLFFDWKLSHPSLGTIQEKGRVLAENVKEKDITVPHKYYQVLKPKSRTGVLEVTVAVVAYQMHMLALMDIAPEDPPFGITNERGYVITPEIVATLSLILVNDTTITPNHTSVFNHPRNIVNLQVNQGSGYYEYLLSSEEIADIKYLESTRVLEVIPKLDGLLKLALVDMCLVSKPAIAEIQVLGVGSIKVDVPERVEQGQYVSAIVRLYDTLDNLLPVPSTEFLDLRPVPDSGIIGVKLQPHDKKASLALGEIRYTVTGLELGETALKFIFGRGKREIQSHRVFIQVFPPLRLFPRNMTLIVGSKFQITSRGGPQPDANIEYTVTSANIASVGASGVVTGNKLGASVITGKAVGVNKVTGQRVVYSQDSVDVHVIQVQGIKIHAPLTRLKSGSVMPVWAEGVPDVLSPIIIGSVHPPLRFSWSVSVREVGMVQHVFEDFGLIIAEEDMVSMRFFAVSPGRTFLRMDVYLPPEMGGKVDVPDFHDSLEIEVFEELLLIQPPYSLTQRSPLLVLAPNSEVQLKTNRDGLAKEVIYSLGGRLLPTEHVSDNHTVSKALTDIDQFLTVEPAGLVRSHNQLGMSVIMVTAKEEFGIRQILSVSVEVKEVSYIMLTAQKKVHVGDEESLDYIPQGFEIEFTVSYHDNCGSPFNATKSNIKLKTNRFDLAQLRSGEVNTSLILNLMNEGQTLLKVWDNLTPQRAADYVKLTVRNIIFPEKAKQLLHAQSLTVGDVICFTIPLSSVDGVRGTWETDNESVLSLDAVLGIGKVQAVGNVLVKHHLASVNTFVDLEALAVDSIRLLEPSDNTLINSDLKHKFRVPIILGNAKDKGKTGNLITRNGTCPVNYLATSFPFTCELRFDQPVADVKVQDVFAVYPDFDMHSGTYGCVIMSSGMPTMEKSTLHTNFSLHVVSGSVISTPLKIPFLPAVYVHTKQVNLSDARMSTYVTISGRPDVLRQLKVSPHDGEDFVTVKGPDSVDTTKAHYEVWLTEKYWRAADLTTPMSVIVNSKLTFQNIQVPVKVRVVGESAWSHGPCIMSKFDMPASDTVYYYRHAFTVIGLLIVIIIVPLYGNILCIFGLYLVLRSDSSLAEAAAGSQSMYHSSSIVRPQPSMQSPGVHSSIDPAYGDSQLYYQPSELRNVRS</sequence>
<evidence type="ECO:0000256" key="3">
    <source>
        <dbReference type="ARBA" id="ARBA00022692"/>
    </source>
</evidence>
<dbReference type="SUPFAM" id="SSF49373">
    <property type="entry name" value="Invasin/intimin cell-adhesion fragments"/>
    <property type="match status" value="2"/>
</dbReference>
<dbReference type="Pfam" id="PF25354">
    <property type="entry name" value="Ig_NUP210_16th"/>
    <property type="match status" value="1"/>
</dbReference>
<dbReference type="Pfam" id="PF24902">
    <property type="entry name" value="Ig_NUP210_9th"/>
    <property type="match status" value="1"/>
</dbReference>
<comment type="subcellular location">
    <subcellularLocation>
        <location evidence="1">Nucleus membrane</location>
        <topology evidence="1">Single-pass membrane protein</topology>
    </subcellularLocation>
</comment>
<dbReference type="InterPro" id="IPR057586">
    <property type="entry name" value="Ig_NUP210_16th"/>
</dbReference>
<dbReference type="Pfam" id="PF26182">
    <property type="entry name" value="Ig_NUP210_5th"/>
    <property type="match status" value="1"/>
</dbReference>
<keyword evidence="4" id="KW-0732">Signal</keyword>
<dbReference type="InterPro" id="IPR055099">
    <property type="entry name" value="Ig_NUP210_7th"/>
</dbReference>
<keyword evidence="8" id="KW-0539">Nucleus</keyword>
<protein>
    <recommendedName>
        <fullName evidence="10">BIG2 domain-containing protein</fullName>
    </recommendedName>
</protein>
<dbReference type="Pfam" id="PF22967">
    <property type="entry name" value="Ig_NUP210_1st"/>
    <property type="match status" value="1"/>
</dbReference>
<dbReference type="InterPro" id="IPR058779">
    <property type="entry name" value="Ig_NUP210_13th"/>
</dbReference>
<dbReference type="InterPro" id="IPR056897">
    <property type="entry name" value="Ig_NUP210_4th"/>
</dbReference>
<evidence type="ECO:0000256" key="8">
    <source>
        <dbReference type="ARBA" id="ARBA00023242"/>
    </source>
</evidence>
<dbReference type="InterPro" id="IPR055097">
    <property type="entry name" value="Ig_NUP210_2nd"/>
</dbReference>
<dbReference type="GO" id="GO:0005643">
    <property type="term" value="C:nuclear pore"/>
    <property type="evidence" value="ECO:0007669"/>
    <property type="project" value="TreeGrafter"/>
</dbReference>
<keyword evidence="12" id="KW-1185">Reference proteome</keyword>
<comment type="similarity">
    <text evidence="2">Belongs to the NUP210 family.</text>
</comment>
<dbReference type="InParanoid" id="A0A6L2PAB4"/>
<dbReference type="Pfam" id="PF22969">
    <property type="entry name" value="Ig_NUP210_2nd"/>
    <property type="match status" value="1"/>
</dbReference>
<accession>A0A6L2PAB4</accession>
<dbReference type="Proteomes" id="UP000502823">
    <property type="component" value="Unassembled WGS sequence"/>
</dbReference>
<dbReference type="FunCoup" id="A0A6L2PAB4">
    <property type="interactions" value="1218"/>
</dbReference>
<dbReference type="InterPro" id="IPR055098">
    <property type="entry name" value="Ig_NUP210_3rd"/>
</dbReference>
<keyword evidence="3 9" id="KW-0812">Transmembrane</keyword>
<comment type="caution">
    <text evidence="11">The sequence shown here is derived from an EMBL/GenBank/DDBJ whole genome shotgun (WGS) entry which is preliminary data.</text>
</comment>
<evidence type="ECO:0000313" key="11">
    <source>
        <dbReference type="EMBL" id="GFG29271.1"/>
    </source>
</evidence>
<evidence type="ECO:0000259" key="10">
    <source>
        <dbReference type="SMART" id="SM00635"/>
    </source>
</evidence>
<dbReference type="OrthoDB" id="361283at2759"/>
<evidence type="ECO:0000256" key="5">
    <source>
        <dbReference type="ARBA" id="ARBA00022989"/>
    </source>
</evidence>
<evidence type="ECO:0000256" key="2">
    <source>
        <dbReference type="ARBA" id="ARBA00007313"/>
    </source>
</evidence>
<dbReference type="Pfam" id="PF26183">
    <property type="entry name" value="Ig_NUP210_14th"/>
    <property type="match status" value="1"/>
</dbReference>
<keyword evidence="6 9" id="KW-0472">Membrane</keyword>
<dbReference type="InterPro" id="IPR055095">
    <property type="entry name" value="NUP210_Ig_C"/>
</dbReference>
<feature type="domain" description="BIG2" evidence="10">
    <location>
        <begin position="1060"/>
        <end position="1135"/>
    </location>
</feature>
<evidence type="ECO:0000256" key="7">
    <source>
        <dbReference type="ARBA" id="ARBA00023180"/>
    </source>
</evidence>
<feature type="transmembrane region" description="Helical" evidence="9">
    <location>
        <begin position="1821"/>
        <end position="1850"/>
    </location>
</feature>
<dbReference type="GO" id="GO:0031965">
    <property type="term" value="C:nuclear membrane"/>
    <property type="evidence" value="ECO:0007669"/>
    <property type="project" value="UniProtKB-SubCell"/>
</dbReference>
<dbReference type="Pfam" id="PF26181">
    <property type="entry name" value="Ig_NUP210_13th"/>
    <property type="match status" value="1"/>
</dbReference>
<dbReference type="Pfam" id="PF24991">
    <property type="entry name" value="Ig_NUP210_4th"/>
    <property type="match status" value="1"/>
</dbReference>
<name>A0A6L2PAB4_COPFO</name>
<proteinExistence type="inferred from homology"/>
<dbReference type="InterPro" id="IPR055096">
    <property type="entry name" value="Ig_NUP210_1st"/>
</dbReference>
<dbReference type="InterPro" id="IPR055094">
    <property type="entry name" value="NUP210_Ig15"/>
</dbReference>
<evidence type="ECO:0000256" key="6">
    <source>
        <dbReference type="ARBA" id="ARBA00023136"/>
    </source>
</evidence>
<keyword evidence="7" id="KW-0325">Glycoprotein</keyword>
<gene>
    <name evidence="11" type="ORF">Cfor_07948</name>
</gene>
<organism evidence="11 12">
    <name type="scientific">Coptotermes formosanus</name>
    <name type="common">Formosan subterranean termite</name>
    <dbReference type="NCBI Taxonomy" id="36987"/>
    <lineage>
        <taxon>Eukaryota</taxon>
        <taxon>Metazoa</taxon>
        <taxon>Ecdysozoa</taxon>
        <taxon>Arthropoda</taxon>
        <taxon>Hexapoda</taxon>
        <taxon>Insecta</taxon>
        <taxon>Pterygota</taxon>
        <taxon>Neoptera</taxon>
        <taxon>Polyneoptera</taxon>
        <taxon>Dictyoptera</taxon>
        <taxon>Blattodea</taxon>
        <taxon>Blattoidea</taxon>
        <taxon>Termitoidae</taxon>
        <taxon>Rhinotermitidae</taxon>
        <taxon>Coptotermes</taxon>
    </lineage>
</organism>
<dbReference type="InterPro" id="IPR045197">
    <property type="entry name" value="NUP210-like"/>
</dbReference>
<dbReference type="PANTHER" id="PTHR23019:SF0">
    <property type="entry name" value="NUCLEAR PORE MEMBRANE GLYCOPROTEIN 210"/>
    <property type="match status" value="1"/>
</dbReference>
<dbReference type="InterPro" id="IPR003343">
    <property type="entry name" value="Big_2"/>
</dbReference>
<keyword evidence="5 9" id="KW-1133">Transmembrane helix</keyword>
<evidence type="ECO:0000313" key="12">
    <source>
        <dbReference type="Proteomes" id="UP000502823"/>
    </source>
</evidence>
<dbReference type="Pfam" id="PF22963">
    <property type="entry name" value="Ig_NUP210_3rd"/>
    <property type="match status" value="1"/>
</dbReference>
<evidence type="ECO:0000256" key="1">
    <source>
        <dbReference type="ARBA" id="ARBA00004590"/>
    </source>
</evidence>
<reference evidence="12" key="1">
    <citation type="submission" date="2020-01" db="EMBL/GenBank/DDBJ databases">
        <title>Draft genome sequence of the Termite Coptotermes fromosanus.</title>
        <authorList>
            <person name="Itakura S."/>
            <person name="Yosikawa Y."/>
            <person name="Umezawa K."/>
        </authorList>
    </citation>
    <scope>NUCLEOTIDE SEQUENCE [LARGE SCALE GENOMIC DNA]</scope>
</reference>